<dbReference type="InterPro" id="IPR055705">
    <property type="entry name" value="DUF7281"/>
</dbReference>
<dbReference type="Pfam" id="PF23947">
    <property type="entry name" value="DUF7281"/>
    <property type="match status" value="1"/>
</dbReference>
<dbReference type="RefSeq" id="WP_269817205.1">
    <property type="nucleotide sequence ID" value="NZ_CP114976.1"/>
</dbReference>
<gene>
    <name evidence="2" type="ORF">O6P33_07695</name>
</gene>
<dbReference type="EMBL" id="CP114976">
    <property type="protein sequence ID" value="WBE24263.1"/>
    <property type="molecule type" value="Genomic_DNA"/>
</dbReference>
<evidence type="ECO:0000259" key="1">
    <source>
        <dbReference type="Pfam" id="PF23947"/>
    </source>
</evidence>
<evidence type="ECO:0000313" key="2">
    <source>
        <dbReference type="EMBL" id="WBE24263.1"/>
    </source>
</evidence>
<name>A0AAE9VL77_9GAMM</name>
<keyword evidence="3" id="KW-1185">Reference proteome</keyword>
<proteinExistence type="predicted"/>
<organism evidence="2 3">
    <name type="scientific">Denitrificimonas caeni</name>
    <dbReference type="NCBI Taxonomy" id="521720"/>
    <lineage>
        <taxon>Bacteria</taxon>
        <taxon>Pseudomonadati</taxon>
        <taxon>Pseudomonadota</taxon>
        <taxon>Gammaproteobacteria</taxon>
        <taxon>Pseudomonadales</taxon>
        <taxon>Pseudomonadaceae</taxon>
        <taxon>Denitrificimonas</taxon>
    </lineage>
</organism>
<accession>A0AAE9VL77</accession>
<sequence>MSADLSQRVRSVLQRVLIELTQGKSVSRSAQQSTMQELRIWCEEHGLETQPWCGVKTVSFDRPILARIEQTLQELGLHRLDDDIRQQDRFAQSDSSQVEHKSVGLTPKERRVLMAQANCGAYFPEWVSVAPSQWVMDIDWQTLELSVFPSLVVVENLDSFYQYFSHHPQRYSLPELAQQALVIYRGDGLESRARRALVKAFAATGKPVIYFGDYDTAGLSIALHGDYSHIMLPSYESLLRNANDLNQPAEQLHLCAGVSAYAAQLVAAAPVKRYMLHNTEQQKGLRQQGFKGQLYILPLT</sequence>
<dbReference type="KEGG" id="dce:O6P33_07695"/>
<dbReference type="Proteomes" id="UP001212189">
    <property type="component" value="Chromosome"/>
</dbReference>
<evidence type="ECO:0000313" key="3">
    <source>
        <dbReference type="Proteomes" id="UP001212189"/>
    </source>
</evidence>
<feature type="domain" description="DUF7281" evidence="1">
    <location>
        <begin position="130"/>
        <end position="252"/>
    </location>
</feature>
<reference evidence="2 3" key="1">
    <citation type="submission" date="2022-12" db="EMBL/GenBank/DDBJ databases">
        <title>Coexistence and Characterization of a Novel Tigecycline Resistance gene tet(X) variant and blaNDM-1 in a Pseudomonas caeni Isolate of Chicken Origin.</title>
        <authorList>
            <person name="Lu X."/>
            <person name="Zhang L."/>
            <person name="Li R."/>
            <person name="Wang Z."/>
        </authorList>
    </citation>
    <scope>NUCLEOTIDE SEQUENCE [LARGE SCALE GENOMIC DNA]</scope>
    <source>
        <strain evidence="2 3">CE14</strain>
    </source>
</reference>
<dbReference type="AlphaFoldDB" id="A0AAE9VL77"/>
<protein>
    <submittedName>
        <fullName evidence="2">DUF2220 family protein</fullName>
    </submittedName>
</protein>